<sequence length="108" mass="11857">MIQEVLRTRTIAQWIGPLERAGVPCGPINDIAQTFEHPRVRHRAMRVDLPHPLSGSVPTVANPIRMSGSPIHYRHAPPTLGQHTDDVLSTLGGMSAAEIATLRREQVV</sequence>
<dbReference type="InterPro" id="IPR003673">
    <property type="entry name" value="CoA-Trfase_fam_III"/>
</dbReference>
<dbReference type="SUPFAM" id="SSF89796">
    <property type="entry name" value="CoA-transferase family III (CaiB/BaiF)"/>
    <property type="match status" value="1"/>
</dbReference>
<dbReference type="AlphaFoldDB" id="A0A6S7BAK0"/>
<dbReference type="Gene3D" id="3.40.50.10540">
    <property type="entry name" value="Crotonobetainyl-coa:carnitine coa-transferase, domain 1"/>
    <property type="match status" value="1"/>
</dbReference>
<reference evidence="2 3" key="1">
    <citation type="submission" date="2020-04" db="EMBL/GenBank/DDBJ databases">
        <authorList>
            <person name="De Canck E."/>
        </authorList>
    </citation>
    <scope>NUCLEOTIDE SEQUENCE [LARGE SCALE GENOMIC DNA]</scope>
    <source>
        <strain evidence="2 3">LMG 28614</strain>
    </source>
</reference>
<keyword evidence="3" id="KW-1185">Reference proteome</keyword>
<dbReference type="Pfam" id="PF02515">
    <property type="entry name" value="CoA_transf_3"/>
    <property type="match status" value="1"/>
</dbReference>
<keyword evidence="1 2" id="KW-0808">Transferase</keyword>
<dbReference type="InterPro" id="IPR023606">
    <property type="entry name" value="CoA-Trfase_III_dom_1_sf"/>
</dbReference>
<dbReference type="EC" id="2.8.3.15" evidence="2"/>
<organism evidence="2 3">
    <name type="scientific">Paraburkholderia ultramafica</name>
    <dbReference type="NCBI Taxonomy" id="1544867"/>
    <lineage>
        <taxon>Bacteria</taxon>
        <taxon>Pseudomonadati</taxon>
        <taxon>Pseudomonadota</taxon>
        <taxon>Betaproteobacteria</taxon>
        <taxon>Burkholderiales</taxon>
        <taxon>Burkholderiaceae</taxon>
        <taxon>Paraburkholderia</taxon>
    </lineage>
</organism>
<gene>
    <name evidence="2" type="primary">bbsF_1</name>
    <name evidence="2" type="ORF">LMG28614_03722</name>
</gene>
<name>A0A6S7BAK0_9BURK</name>
<evidence type="ECO:0000313" key="3">
    <source>
        <dbReference type="Proteomes" id="UP000494365"/>
    </source>
</evidence>
<dbReference type="InterPro" id="IPR044855">
    <property type="entry name" value="CoA-Trfase_III_dom3_sf"/>
</dbReference>
<evidence type="ECO:0000313" key="2">
    <source>
        <dbReference type="EMBL" id="CAB3793437.1"/>
    </source>
</evidence>
<dbReference type="Gene3D" id="3.30.1540.10">
    <property type="entry name" value="formyl-coa transferase, domain 3"/>
    <property type="match status" value="1"/>
</dbReference>
<dbReference type="PANTHER" id="PTHR48207:SF3">
    <property type="entry name" value="SUCCINATE--HYDROXYMETHYLGLUTARATE COA-TRANSFERASE"/>
    <property type="match status" value="1"/>
</dbReference>
<evidence type="ECO:0000256" key="1">
    <source>
        <dbReference type="ARBA" id="ARBA00022679"/>
    </source>
</evidence>
<accession>A0A6S7BAK0</accession>
<dbReference type="Proteomes" id="UP000494365">
    <property type="component" value="Unassembled WGS sequence"/>
</dbReference>
<protein>
    <submittedName>
        <fullName evidence="2">Succinyl-CoA:(R)-benzylsuccinate CoA-transferase subunit BbsF</fullName>
        <ecNumber evidence="2">2.8.3.15</ecNumber>
    </submittedName>
</protein>
<dbReference type="InterPro" id="IPR050483">
    <property type="entry name" value="CoA-transferase_III_domain"/>
</dbReference>
<dbReference type="PANTHER" id="PTHR48207">
    <property type="entry name" value="SUCCINATE--HYDROXYMETHYLGLUTARATE COA-TRANSFERASE"/>
    <property type="match status" value="1"/>
</dbReference>
<dbReference type="GO" id="GO:0033877">
    <property type="term" value="F:succinyl-CoA:(R)-benzylsuccinate CoA-transferase activity"/>
    <property type="evidence" value="ECO:0007669"/>
    <property type="project" value="UniProtKB-EC"/>
</dbReference>
<proteinExistence type="predicted"/>
<dbReference type="EMBL" id="CADIKK010000016">
    <property type="protein sequence ID" value="CAB3793437.1"/>
    <property type="molecule type" value="Genomic_DNA"/>
</dbReference>